<protein>
    <submittedName>
        <fullName evidence="2 4">Uncharacterized protein</fullName>
    </submittedName>
</protein>
<keyword evidence="3" id="KW-1185">Reference proteome</keyword>
<name>A0A183ATU6_9TREM</name>
<reference evidence="4" key="1">
    <citation type="submission" date="2016-06" db="UniProtKB">
        <authorList>
            <consortium name="WormBaseParasite"/>
        </authorList>
    </citation>
    <scope>IDENTIFICATION</scope>
</reference>
<dbReference type="OrthoDB" id="166746at2759"/>
<dbReference type="AlphaFoldDB" id="A0A183ATU6"/>
<accession>A0A183ATU6</accession>
<proteinExistence type="predicted"/>
<feature type="compositionally biased region" description="Basic residues" evidence="1">
    <location>
        <begin position="39"/>
        <end position="49"/>
    </location>
</feature>
<organism evidence="4">
    <name type="scientific">Echinostoma caproni</name>
    <dbReference type="NCBI Taxonomy" id="27848"/>
    <lineage>
        <taxon>Eukaryota</taxon>
        <taxon>Metazoa</taxon>
        <taxon>Spiralia</taxon>
        <taxon>Lophotrochozoa</taxon>
        <taxon>Platyhelminthes</taxon>
        <taxon>Trematoda</taxon>
        <taxon>Digenea</taxon>
        <taxon>Plagiorchiida</taxon>
        <taxon>Echinostomata</taxon>
        <taxon>Echinostomatoidea</taxon>
        <taxon>Echinostomatidae</taxon>
        <taxon>Echinostoma</taxon>
    </lineage>
</organism>
<dbReference type="EMBL" id="UZAN01048991">
    <property type="protein sequence ID" value="VDP86964.1"/>
    <property type="molecule type" value="Genomic_DNA"/>
</dbReference>
<evidence type="ECO:0000313" key="4">
    <source>
        <dbReference type="WBParaSite" id="ECPE_0001041301-mRNA-1"/>
    </source>
</evidence>
<sequence>MDGIKKTVDSQPTENVKVKEETSEVVDANPPPVVERRPTSRRIYFRRPPRNSDISKSIPSKMELASGWEQKSTNISIQECHEAFIKAFAIPTHLYRYLAQRHRQRPLFLDRTLSYLRSPPSVIQAAPPKRPPALLIKADFITS</sequence>
<reference evidence="2 3" key="2">
    <citation type="submission" date="2018-11" db="EMBL/GenBank/DDBJ databases">
        <authorList>
            <consortium name="Pathogen Informatics"/>
        </authorList>
    </citation>
    <scope>NUCLEOTIDE SEQUENCE [LARGE SCALE GENOMIC DNA]</scope>
    <source>
        <strain evidence="2 3">Egypt</strain>
    </source>
</reference>
<dbReference type="WBParaSite" id="ECPE_0001041301-mRNA-1">
    <property type="protein sequence ID" value="ECPE_0001041301-mRNA-1"/>
    <property type="gene ID" value="ECPE_0001041301"/>
</dbReference>
<evidence type="ECO:0000313" key="2">
    <source>
        <dbReference type="EMBL" id="VDP86964.1"/>
    </source>
</evidence>
<gene>
    <name evidence="2" type="ORF">ECPE_LOCUS10381</name>
</gene>
<evidence type="ECO:0000256" key="1">
    <source>
        <dbReference type="SAM" id="MobiDB-lite"/>
    </source>
</evidence>
<dbReference type="Proteomes" id="UP000272942">
    <property type="component" value="Unassembled WGS sequence"/>
</dbReference>
<feature type="region of interest" description="Disordered" evidence="1">
    <location>
        <begin position="1"/>
        <end position="57"/>
    </location>
</feature>
<evidence type="ECO:0000313" key="3">
    <source>
        <dbReference type="Proteomes" id="UP000272942"/>
    </source>
</evidence>